<dbReference type="PROSITE" id="PS51257">
    <property type="entry name" value="PROKAR_LIPOPROTEIN"/>
    <property type="match status" value="1"/>
</dbReference>
<dbReference type="Pfam" id="PF14289">
    <property type="entry name" value="DUF4369"/>
    <property type="match status" value="1"/>
</dbReference>
<keyword evidence="3" id="KW-1185">Reference proteome</keyword>
<dbReference type="RefSeq" id="WP_255842184.1">
    <property type="nucleotide sequence ID" value="NZ_CP094358.1"/>
</dbReference>
<organism evidence="2 3">
    <name type="scientific">Abyssalbus ytuae</name>
    <dbReference type="NCBI Taxonomy" id="2926907"/>
    <lineage>
        <taxon>Bacteria</taxon>
        <taxon>Pseudomonadati</taxon>
        <taxon>Bacteroidota</taxon>
        <taxon>Flavobacteriia</taxon>
        <taxon>Flavobacteriales</taxon>
        <taxon>Flavobacteriaceae</taxon>
        <taxon>Abyssalbus</taxon>
    </lineage>
</organism>
<sequence length="236" mass="27084">MKKIYCLIFAVLFMISCSKEKGNLQITGNVKGLKKGTLYLQKINDTLLVNIDSLTVDGKSDFSFSTNIEEPEIMFLYLNKNDGNNLNDRLEFFAEKGLMTINTTYDNFLAEAKIEGSENQKIYENYKKMLSGFSDKNLNYLKEQLEARIKGDTLKADSIQKLSDKNLLRTYQFTITYVLQHKNKEIAPYITLTKAENITIKYLDSINNSLLPEIADSKYGKALKDYIKTVKEKNNN</sequence>
<reference evidence="2" key="1">
    <citation type="submission" date="2022-03" db="EMBL/GenBank/DDBJ databases">
        <title>Description of Abyssus ytuae gen. nov., sp. nov., a novel member of the family Flavobacteriaceae isolated from the sediment of Mariana Trench.</title>
        <authorList>
            <person name="Zhang J."/>
            <person name="Xu X."/>
        </authorList>
    </citation>
    <scope>NUCLEOTIDE SEQUENCE</scope>
    <source>
        <strain evidence="2">MT3330</strain>
    </source>
</reference>
<evidence type="ECO:0000313" key="3">
    <source>
        <dbReference type="Proteomes" id="UP000831290"/>
    </source>
</evidence>
<feature type="domain" description="DUF4369" evidence="1">
    <location>
        <begin position="25"/>
        <end position="123"/>
    </location>
</feature>
<name>A0A9E7D2Q0_9FLAO</name>
<protein>
    <submittedName>
        <fullName evidence="2">DUF4369 domain-containing protein</fullName>
    </submittedName>
</protein>
<gene>
    <name evidence="2" type="ORF">MQE35_14460</name>
</gene>
<evidence type="ECO:0000313" key="2">
    <source>
        <dbReference type="EMBL" id="UOB16929.1"/>
    </source>
</evidence>
<accession>A0A9E7D2Q0</accession>
<proteinExistence type="predicted"/>
<dbReference type="AlphaFoldDB" id="A0A9E7D2Q0"/>
<evidence type="ECO:0000259" key="1">
    <source>
        <dbReference type="Pfam" id="PF14289"/>
    </source>
</evidence>
<dbReference type="KEGG" id="fbm:MQE35_14460"/>
<dbReference type="Proteomes" id="UP000831290">
    <property type="component" value="Chromosome"/>
</dbReference>
<dbReference type="InterPro" id="IPR025380">
    <property type="entry name" value="DUF4369"/>
</dbReference>
<dbReference type="EMBL" id="CP094358">
    <property type="protein sequence ID" value="UOB16929.1"/>
    <property type="molecule type" value="Genomic_DNA"/>
</dbReference>